<keyword evidence="1" id="KW-0472">Membrane</keyword>
<keyword evidence="1" id="KW-0812">Transmembrane</keyword>
<sequence length="99" mass="11046">DGAGVCRGGRVREQGTLGSCQNGCRSLKKLVLFVIFSRQQQAGSLRTAIEYGPFLQNLWHAAFLYVFAYSCVEGNVFVYASSVLDKKAKRFICLQSLRF</sequence>
<dbReference type="EMBL" id="JAHRIQ010097563">
    <property type="protein sequence ID" value="MEQ2253374.1"/>
    <property type="molecule type" value="Genomic_DNA"/>
</dbReference>
<evidence type="ECO:0000313" key="2">
    <source>
        <dbReference type="EMBL" id="MEQ2253374.1"/>
    </source>
</evidence>
<keyword evidence="3" id="KW-1185">Reference proteome</keyword>
<feature type="transmembrane region" description="Helical" evidence="1">
    <location>
        <begin position="58"/>
        <end position="80"/>
    </location>
</feature>
<dbReference type="Proteomes" id="UP001482620">
    <property type="component" value="Unassembled WGS sequence"/>
</dbReference>
<comment type="caution">
    <text evidence="2">The sequence shown here is derived from an EMBL/GenBank/DDBJ whole genome shotgun (WGS) entry which is preliminary data.</text>
</comment>
<keyword evidence="1" id="KW-1133">Transmembrane helix</keyword>
<feature type="non-terminal residue" evidence="2">
    <location>
        <position position="1"/>
    </location>
</feature>
<gene>
    <name evidence="2" type="ORF">ILYODFUR_031435</name>
</gene>
<reference evidence="2 3" key="1">
    <citation type="submission" date="2021-06" db="EMBL/GenBank/DDBJ databases">
        <authorList>
            <person name="Palmer J.M."/>
        </authorList>
    </citation>
    <scope>NUCLEOTIDE SEQUENCE [LARGE SCALE GENOMIC DNA]</scope>
    <source>
        <strain evidence="3">if_2019</strain>
        <tissue evidence="2">Muscle</tissue>
    </source>
</reference>
<protein>
    <submittedName>
        <fullName evidence="2">Uncharacterized protein</fullName>
    </submittedName>
</protein>
<name>A0ABV0V8E5_9TELE</name>
<accession>A0ABV0V8E5</accession>
<evidence type="ECO:0000313" key="3">
    <source>
        <dbReference type="Proteomes" id="UP001482620"/>
    </source>
</evidence>
<proteinExistence type="predicted"/>
<organism evidence="2 3">
    <name type="scientific">Ilyodon furcidens</name>
    <name type="common">goldbreast splitfin</name>
    <dbReference type="NCBI Taxonomy" id="33524"/>
    <lineage>
        <taxon>Eukaryota</taxon>
        <taxon>Metazoa</taxon>
        <taxon>Chordata</taxon>
        <taxon>Craniata</taxon>
        <taxon>Vertebrata</taxon>
        <taxon>Euteleostomi</taxon>
        <taxon>Actinopterygii</taxon>
        <taxon>Neopterygii</taxon>
        <taxon>Teleostei</taxon>
        <taxon>Neoteleostei</taxon>
        <taxon>Acanthomorphata</taxon>
        <taxon>Ovalentaria</taxon>
        <taxon>Atherinomorphae</taxon>
        <taxon>Cyprinodontiformes</taxon>
        <taxon>Goodeidae</taxon>
        <taxon>Ilyodon</taxon>
    </lineage>
</organism>
<evidence type="ECO:0000256" key="1">
    <source>
        <dbReference type="SAM" id="Phobius"/>
    </source>
</evidence>